<comment type="function">
    <text evidence="4 5">Catalyzes the reduction of 1-pyrroline-5-carboxylate (PCA) to L-proline.</text>
</comment>
<keyword evidence="12" id="KW-0804">Transcription</keyword>
<dbReference type="FunFam" id="1.10.3730.10:FF:000001">
    <property type="entry name" value="Pyrroline-5-carboxylate reductase"/>
    <property type="match status" value="1"/>
</dbReference>
<dbReference type="InterPro" id="IPR036291">
    <property type="entry name" value="NAD(P)-bd_dom_sf"/>
</dbReference>
<evidence type="ECO:0000256" key="4">
    <source>
        <dbReference type="ARBA" id="ARBA00058118"/>
    </source>
</evidence>
<evidence type="ECO:0000313" key="11">
    <source>
        <dbReference type="EMBL" id="RIJ14163.1"/>
    </source>
</evidence>
<evidence type="ECO:0000256" key="1">
    <source>
        <dbReference type="ARBA" id="ARBA00005525"/>
    </source>
</evidence>
<evidence type="ECO:0000259" key="9">
    <source>
        <dbReference type="Pfam" id="PF03807"/>
    </source>
</evidence>
<dbReference type="EMBL" id="QWED01000135">
    <property type="protein sequence ID" value="RIJ14163.1"/>
    <property type="molecule type" value="Genomic_DNA"/>
</dbReference>
<accession>A0A399Q5F6</accession>
<dbReference type="PANTHER" id="PTHR11645:SF0">
    <property type="entry name" value="PYRROLINE-5-CARBOXYLATE REDUCTASE 3"/>
    <property type="match status" value="1"/>
</dbReference>
<dbReference type="Gene3D" id="3.40.50.720">
    <property type="entry name" value="NAD(P)-binding Rossmann-like Domain"/>
    <property type="match status" value="1"/>
</dbReference>
<dbReference type="SUPFAM" id="SSF51735">
    <property type="entry name" value="NAD(P)-binding Rossmann-fold domains"/>
    <property type="match status" value="1"/>
</dbReference>
<keyword evidence="5 8" id="KW-0641">Proline biosynthesis</keyword>
<dbReference type="AlphaFoldDB" id="A0A399Q5F6"/>
<reference evidence="11 13" key="1">
    <citation type="submission" date="2018-08" db="EMBL/GenBank/DDBJ databases">
        <title>Genome Sequence of Clavibacter michiganensis Subspecies type strains, and the Atypical Peach-Colored Strains Isolated from Tomato.</title>
        <authorList>
            <person name="Osdaghi E."/>
            <person name="Portier P."/>
            <person name="Briand M."/>
            <person name="Jacques M.-A."/>
        </authorList>
    </citation>
    <scope>NUCLEOTIDE SEQUENCE [LARGE SCALE GENOMIC DNA]</scope>
    <source>
        <strain evidence="11 13">CFBP 7577</strain>
    </source>
</reference>
<dbReference type="InterPro" id="IPR008927">
    <property type="entry name" value="6-PGluconate_DH-like_C_sf"/>
</dbReference>
<dbReference type="InterPro" id="IPR029036">
    <property type="entry name" value="P5CR_dimer"/>
</dbReference>
<dbReference type="InterPro" id="IPR028939">
    <property type="entry name" value="P5C_Rdtase_cat_N"/>
</dbReference>
<name>A0A399Q5F6_9MICO</name>
<dbReference type="HAMAP" id="MF_01925">
    <property type="entry name" value="P5C_reductase"/>
    <property type="match status" value="1"/>
</dbReference>
<protein>
    <recommendedName>
        <fullName evidence="5 6">Pyrroline-5-carboxylate reductase</fullName>
        <shortName evidence="5">P5C reductase</shortName>
        <shortName evidence="5">P5CR</shortName>
        <ecNumber evidence="5 6">1.5.1.2</ecNumber>
    </recommendedName>
    <alternativeName>
        <fullName evidence="5">PCA reductase</fullName>
    </alternativeName>
</protein>
<dbReference type="SUPFAM" id="SSF48179">
    <property type="entry name" value="6-phosphogluconate dehydrogenase C-terminal domain-like"/>
    <property type="match status" value="1"/>
</dbReference>
<dbReference type="Proteomes" id="UP000265361">
    <property type="component" value="Unassembled WGS sequence"/>
</dbReference>
<proteinExistence type="inferred from homology"/>
<evidence type="ECO:0000259" key="10">
    <source>
        <dbReference type="Pfam" id="PF14748"/>
    </source>
</evidence>
<feature type="domain" description="Pyrroline-5-carboxylate reductase catalytic N-terminal" evidence="9">
    <location>
        <begin position="21"/>
        <end position="121"/>
    </location>
</feature>
<dbReference type="InterPro" id="IPR000304">
    <property type="entry name" value="Pyrroline-COOH_reductase"/>
</dbReference>
<dbReference type="Proteomes" id="UP001056208">
    <property type="component" value="Chromosome"/>
</dbReference>
<evidence type="ECO:0000256" key="6">
    <source>
        <dbReference type="NCBIfam" id="TIGR00112"/>
    </source>
</evidence>
<comment type="subcellular location">
    <subcellularLocation>
        <location evidence="5">Cytoplasm</location>
    </subcellularLocation>
</comment>
<feature type="binding site" evidence="7">
    <location>
        <begin position="24"/>
        <end position="29"/>
    </location>
    <ligand>
        <name>NADP(+)</name>
        <dbReference type="ChEBI" id="CHEBI:58349"/>
    </ligand>
</feature>
<evidence type="ECO:0000256" key="2">
    <source>
        <dbReference type="ARBA" id="ARBA00022857"/>
    </source>
</evidence>
<dbReference type="GO" id="GO:0004735">
    <property type="term" value="F:pyrroline-5-carboxylate reductase activity"/>
    <property type="evidence" value="ECO:0007669"/>
    <property type="project" value="UniProtKB-UniRule"/>
</dbReference>
<feature type="binding site" evidence="7">
    <location>
        <position position="52"/>
    </location>
    <ligand>
        <name>NADP(+)</name>
        <dbReference type="ChEBI" id="CHEBI:58349"/>
    </ligand>
</feature>
<dbReference type="Pfam" id="PF03807">
    <property type="entry name" value="F420_oxidored"/>
    <property type="match status" value="1"/>
</dbReference>
<dbReference type="RefSeq" id="WP_015489277.1">
    <property type="nucleotide sequence ID" value="NZ_CP033721.2"/>
</dbReference>
<feature type="domain" description="Pyrroline-5-carboxylate reductase dimerisation" evidence="10">
    <location>
        <begin position="184"/>
        <end position="288"/>
    </location>
</feature>
<comment type="catalytic activity">
    <reaction evidence="5">
        <text>L-proline + NAD(+) = (S)-1-pyrroline-5-carboxylate + NADH + 2 H(+)</text>
        <dbReference type="Rhea" id="RHEA:14105"/>
        <dbReference type="ChEBI" id="CHEBI:15378"/>
        <dbReference type="ChEBI" id="CHEBI:17388"/>
        <dbReference type="ChEBI" id="CHEBI:57540"/>
        <dbReference type="ChEBI" id="CHEBI:57945"/>
        <dbReference type="ChEBI" id="CHEBI:60039"/>
        <dbReference type="EC" id="1.5.1.2"/>
    </reaction>
</comment>
<gene>
    <name evidence="5 12" type="primary">proC</name>
    <name evidence="11" type="ORF">DZF97_06155</name>
    <name evidence="12" type="ORF">LIV34_000503</name>
</gene>
<keyword evidence="5 8" id="KW-0028">Amino-acid biosynthesis</keyword>
<evidence type="ECO:0000256" key="5">
    <source>
        <dbReference type="HAMAP-Rule" id="MF_01925"/>
    </source>
</evidence>
<dbReference type="GO" id="GO:0005737">
    <property type="term" value="C:cytoplasm"/>
    <property type="evidence" value="ECO:0007669"/>
    <property type="project" value="UniProtKB-SubCell"/>
</dbReference>
<dbReference type="UniPathway" id="UPA00098">
    <property type="reaction ID" value="UER00361"/>
</dbReference>
<dbReference type="Gene3D" id="1.10.3730.10">
    <property type="entry name" value="ProC C-terminal domain-like"/>
    <property type="match status" value="1"/>
</dbReference>
<comment type="catalytic activity">
    <reaction evidence="5 8">
        <text>L-proline + NADP(+) = (S)-1-pyrroline-5-carboxylate + NADPH + 2 H(+)</text>
        <dbReference type="Rhea" id="RHEA:14109"/>
        <dbReference type="ChEBI" id="CHEBI:15378"/>
        <dbReference type="ChEBI" id="CHEBI:17388"/>
        <dbReference type="ChEBI" id="CHEBI:57783"/>
        <dbReference type="ChEBI" id="CHEBI:58349"/>
        <dbReference type="ChEBI" id="CHEBI:60039"/>
        <dbReference type="EC" id="1.5.1.2"/>
    </reaction>
</comment>
<keyword evidence="12" id="KW-0240">DNA-directed RNA polymerase</keyword>
<reference evidence="12" key="2">
    <citation type="submission" date="2021-11" db="EMBL/GenBank/DDBJ databases">
        <authorList>
            <person name="Li G."/>
            <person name="Jia Q."/>
            <person name="Yang F."/>
            <person name="Zhang C."/>
            <person name="Singh A."/>
            <person name="Lorenz A.J."/>
            <person name="Jackson-Ziems T."/>
            <person name="Vidaver A."/>
            <person name="Alfano J.R."/>
        </authorList>
    </citation>
    <scope>NUCLEOTIDE SEQUENCE</scope>
    <source>
        <strain evidence="12">CNK-2</strain>
    </source>
</reference>
<dbReference type="GeneID" id="92982335"/>
<evidence type="ECO:0000256" key="3">
    <source>
        <dbReference type="ARBA" id="ARBA00023002"/>
    </source>
</evidence>
<sequence>MPDASRSAPSAPAETVRLPSLAMLGTGSMNGAILGGLLQPGVEVDGDVRVTTRSAASATALGERDGVTASSVEEDADANRRAVRGARVVIVGVKPHMVPDLLREIADDLDPGALVISVAAGVTIATFEELLPESIAVLRSMPNTPSLVGRGVTGLAAGTRSTPEDLAVARAVFATVGDVVEVPEERIDALSTISGSGPAYVFLLIEELTRTAEAKGFSADEARVLVQGTFRGAVELLAASDDEPAELRRRVTSPKGTTERAVEVLEAADLSGLFDRATDAALARARELAAG</sequence>
<dbReference type="InterPro" id="IPR053790">
    <property type="entry name" value="P5CR-like_CS"/>
</dbReference>
<keyword evidence="2 5" id="KW-0521">NADP</keyword>
<keyword evidence="14" id="KW-1185">Reference proteome</keyword>
<dbReference type="Pfam" id="PF14748">
    <property type="entry name" value="P5CR_dimer"/>
    <property type="match status" value="1"/>
</dbReference>
<evidence type="ECO:0000256" key="8">
    <source>
        <dbReference type="RuleBase" id="RU003903"/>
    </source>
</evidence>
<evidence type="ECO:0000256" key="7">
    <source>
        <dbReference type="PIRSR" id="PIRSR000193-1"/>
    </source>
</evidence>
<dbReference type="EMBL" id="CP086345">
    <property type="protein sequence ID" value="UQB05458.1"/>
    <property type="molecule type" value="Genomic_DNA"/>
</dbReference>
<dbReference type="NCBIfam" id="TIGR00112">
    <property type="entry name" value="proC"/>
    <property type="match status" value="1"/>
</dbReference>
<keyword evidence="3 5" id="KW-0560">Oxidoreductase</keyword>
<dbReference type="PIRSF" id="PIRSF000193">
    <property type="entry name" value="Pyrrol-5-carb_rd"/>
    <property type="match status" value="1"/>
</dbReference>
<comment type="pathway">
    <text evidence="5 8">Amino-acid biosynthesis; L-proline biosynthesis; L-proline from L-glutamate 5-semialdehyde: step 1/1.</text>
</comment>
<dbReference type="EC" id="1.5.1.2" evidence="5 6"/>
<feature type="binding site" evidence="7">
    <location>
        <position position="79"/>
    </location>
    <ligand>
        <name>NADPH</name>
        <dbReference type="ChEBI" id="CHEBI:57783"/>
    </ligand>
</feature>
<evidence type="ECO:0000313" key="14">
    <source>
        <dbReference type="Proteomes" id="UP001056208"/>
    </source>
</evidence>
<dbReference type="GO" id="GO:0055129">
    <property type="term" value="P:L-proline biosynthetic process"/>
    <property type="evidence" value="ECO:0007669"/>
    <property type="project" value="UniProtKB-UniRule"/>
</dbReference>
<organism evidence="11 13">
    <name type="scientific">Clavibacter nebraskensis</name>
    <dbReference type="NCBI Taxonomy" id="31963"/>
    <lineage>
        <taxon>Bacteria</taxon>
        <taxon>Bacillati</taxon>
        <taxon>Actinomycetota</taxon>
        <taxon>Actinomycetes</taxon>
        <taxon>Micrococcales</taxon>
        <taxon>Microbacteriaceae</taxon>
        <taxon>Clavibacter</taxon>
    </lineage>
</organism>
<evidence type="ECO:0000313" key="12">
    <source>
        <dbReference type="EMBL" id="UQB05458.1"/>
    </source>
</evidence>
<comment type="similarity">
    <text evidence="1 5 8">Belongs to the pyrroline-5-carboxylate reductase family.</text>
</comment>
<dbReference type="GO" id="GO:0000428">
    <property type="term" value="C:DNA-directed RNA polymerase complex"/>
    <property type="evidence" value="ECO:0007669"/>
    <property type="project" value="UniProtKB-KW"/>
</dbReference>
<dbReference type="PROSITE" id="PS00521">
    <property type="entry name" value="P5CR"/>
    <property type="match status" value="1"/>
</dbReference>
<evidence type="ECO:0000313" key="13">
    <source>
        <dbReference type="Proteomes" id="UP000265361"/>
    </source>
</evidence>
<dbReference type="PANTHER" id="PTHR11645">
    <property type="entry name" value="PYRROLINE-5-CARBOXYLATE REDUCTASE"/>
    <property type="match status" value="1"/>
</dbReference>
<keyword evidence="5" id="KW-0963">Cytoplasm</keyword>